<comment type="caution">
    <text evidence="2">The sequence shown here is derived from an EMBL/GenBank/DDBJ whole genome shotgun (WGS) entry which is preliminary data.</text>
</comment>
<dbReference type="InterPro" id="IPR019613">
    <property type="entry name" value="DUF4198"/>
</dbReference>
<dbReference type="OrthoDB" id="5943at2"/>
<proteinExistence type="predicted"/>
<name>A0A643F901_IDEDE</name>
<sequence>MSTMTLLRPHPIALALATALPLFAWAHDTWVLPSSTLVTGRNQSVVVDASVSTDLFIAERPLAWGELRVTGPDGKPLPAGERSATALLSSVVIELPAEGSYRISNLSESLMASYQDAEGKPQRFRGTPAEFAQKVPADAKLLGLVHTLARQQTFVSREKATVPAFAPEGRGLEVLPLDAVNDLSDGDRTRFTLLLNGQPLAGEKLSLVREGNRYRYDRGEQTLSTDAQGQFSVSWAAPGRYWLGVSHGDRPAAAPAPQGGPGGPMAMGGTRDKPLERASLSATFEVLPR</sequence>
<gene>
    <name evidence="2" type="ORF">F7Q92_16250</name>
</gene>
<evidence type="ECO:0000313" key="3">
    <source>
        <dbReference type="Proteomes" id="UP000430120"/>
    </source>
</evidence>
<reference evidence="2 3" key="1">
    <citation type="submission" date="2019-09" db="EMBL/GenBank/DDBJ databases">
        <title>Draft genome sequences of 48 bacterial type strains from the CCUG.</title>
        <authorList>
            <person name="Tunovic T."/>
            <person name="Pineiro-Iglesias B."/>
            <person name="Unosson C."/>
            <person name="Inganas E."/>
            <person name="Ohlen M."/>
            <person name="Cardew S."/>
            <person name="Jensie-Markopoulos S."/>
            <person name="Salva-Serra F."/>
            <person name="Jaen-Luchoro D."/>
            <person name="Karlsson R."/>
            <person name="Svensson-Stadler L."/>
            <person name="Chun J."/>
            <person name="Moore E."/>
        </authorList>
    </citation>
    <scope>NUCLEOTIDE SEQUENCE [LARGE SCALE GENOMIC DNA]</scope>
    <source>
        <strain evidence="2 3">CCUG 30977</strain>
    </source>
</reference>
<dbReference type="EMBL" id="VZPB01000045">
    <property type="protein sequence ID" value="KAB0577717.1"/>
    <property type="molecule type" value="Genomic_DNA"/>
</dbReference>
<accession>A0A643F901</accession>
<organism evidence="2 3">
    <name type="scientific">Ideonella dechloratans</name>
    <dbReference type="NCBI Taxonomy" id="36863"/>
    <lineage>
        <taxon>Bacteria</taxon>
        <taxon>Pseudomonadati</taxon>
        <taxon>Pseudomonadota</taxon>
        <taxon>Betaproteobacteria</taxon>
        <taxon>Burkholderiales</taxon>
        <taxon>Sphaerotilaceae</taxon>
        <taxon>Ideonella</taxon>
    </lineage>
</organism>
<keyword evidence="3" id="KW-1185">Reference proteome</keyword>
<dbReference type="Pfam" id="PF10670">
    <property type="entry name" value="DUF4198"/>
    <property type="match status" value="1"/>
</dbReference>
<protein>
    <submittedName>
        <fullName evidence="2">DUF4198 domain-containing protein</fullName>
    </submittedName>
</protein>
<evidence type="ECO:0000313" key="2">
    <source>
        <dbReference type="EMBL" id="KAB0577717.1"/>
    </source>
</evidence>
<dbReference type="Proteomes" id="UP000430120">
    <property type="component" value="Unassembled WGS sequence"/>
</dbReference>
<evidence type="ECO:0000256" key="1">
    <source>
        <dbReference type="SAM" id="MobiDB-lite"/>
    </source>
</evidence>
<dbReference type="AlphaFoldDB" id="A0A643F901"/>
<feature type="region of interest" description="Disordered" evidence="1">
    <location>
        <begin position="248"/>
        <end position="289"/>
    </location>
</feature>